<accession>A0A517NCZ5</accession>
<dbReference type="KEGG" id="rlc:K227x_34030"/>
<gene>
    <name evidence="1" type="ORF">K227x_34030</name>
</gene>
<dbReference type="Pfam" id="PF07586">
    <property type="entry name" value="HXXSHH"/>
    <property type="match status" value="1"/>
</dbReference>
<reference evidence="1 2" key="1">
    <citation type="submission" date="2019-02" db="EMBL/GenBank/DDBJ databases">
        <title>Deep-cultivation of Planctomycetes and their phenomic and genomic characterization uncovers novel biology.</title>
        <authorList>
            <person name="Wiegand S."/>
            <person name="Jogler M."/>
            <person name="Boedeker C."/>
            <person name="Pinto D."/>
            <person name="Vollmers J."/>
            <person name="Rivas-Marin E."/>
            <person name="Kohn T."/>
            <person name="Peeters S.H."/>
            <person name="Heuer A."/>
            <person name="Rast P."/>
            <person name="Oberbeckmann S."/>
            <person name="Bunk B."/>
            <person name="Jeske O."/>
            <person name="Meyerdierks A."/>
            <person name="Storesund J.E."/>
            <person name="Kallscheuer N."/>
            <person name="Luecker S."/>
            <person name="Lage O.M."/>
            <person name="Pohl T."/>
            <person name="Merkel B.J."/>
            <person name="Hornburger P."/>
            <person name="Mueller R.-W."/>
            <person name="Bruemmer F."/>
            <person name="Labrenz M."/>
            <person name="Spormann A.M."/>
            <person name="Op den Camp H."/>
            <person name="Overmann J."/>
            <person name="Amann R."/>
            <person name="Jetten M.S.M."/>
            <person name="Mascher T."/>
            <person name="Medema M.H."/>
            <person name="Devos D.P."/>
            <person name="Kaster A.-K."/>
            <person name="Ovreas L."/>
            <person name="Rohde M."/>
            <person name="Galperin M.Y."/>
            <person name="Jogler C."/>
        </authorList>
    </citation>
    <scope>NUCLEOTIDE SEQUENCE [LARGE SCALE GENOMIC DNA]</scope>
    <source>
        <strain evidence="1 2">K22_7</strain>
    </source>
</reference>
<dbReference type="OrthoDB" id="9146593at2"/>
<dbReference type="EMBL" id="CP036525">
    <property type="protein sequence ID" value="QDT05005.1"/>
    <property type="molecule type" value="Genomic_DNA"/>
</dbReference>
<dbReference type="Proteomes" id="UP000318538">
    <property type="component" value="Chromosome"/>
</dbReference>
<evidence type="ECO:0000313" key="1">
    <source>
        <dbReference type="EMBL" id="QDT05005.1"/>
    </source>
</evidence>
<sequence length="446" mass="48668">MKKSTQASSRRAPSTLSRRGVLRSSTALVALPFLESLTRGQTVQAAEQPTSGPPKRLIFLGMGFGVTADRWYPDINTVGQDYELPGVLKPLQRHKSDISIIQNLMHQYSADGHSGSTFWLTGANRYAVPGQSFHNTVSVDQLAAETLGQQTRFTSIQLAAKVGYASDGHGPGSSLAWNRFGKPVAGIDTPVAAFHKMFSNDTTPLAQRQQQLADQSSVLDTVLMDAGAVNRKLNPTDKQKLDEYLQSIREIEVRLSKEEKWLTIDKRQPQNPVDEPGESLAGVEEIRMMYDLMVAAMQVDASRVFTYRMPSDSLIQSLGATMTSHTMSHFSEGERRTVSMSRDTTHAKLLAEFFDKLKASKEADGSSLFDHCSITFGSNLSSVHSLNNCPTLIAGGGAGIKQGRHLVMGDRKTPLCNLWLSLLNGSGIQANSFGDSTGLISELFDV</sequence>
<protein>
    <recommendedName>
        <fullName evidence="3">Secreted protein containing DUF1552</fullName>
    </recommendedName>
</protein>
<name>A0A517NCZ5_9BACT</name>
<dbReference type="AlphaFoldDB" id="A0A517NCZ5"/>
<evidence type="ECO:0008006" key="3">
    <source>
        <dbReference type="Google" id="ProtNLM"/>
    </source>
</evidence>
<keyword evidence="2" id="KW-1185">Reference proteome</keyword>
<proteinExistence type="predicted"/>
<dbReference type="InterPro" id="IPR006311">
    <property type="entry name" value="TAT_signal"/>
</dbReference>
<dbReference type="PROSITE" id="PS51318">
    <property type="entry name" value="TAT"/>
    <property type="match status" value="1"/>
</dbReference>
<evidence type="ECO:0000313" key="2">
    <source>
        <dbReference type="Proteomes" id="UP000318538"/>
    </source>
</evidence>
<dbReference type="InterPro" id="IPR011447">
    <property type="entry name" value="DUF1552"/>
</dbReference>
<organism evidence="1 2">
    <name type="scientific">Rubripirellula lacrimiformis</name>
    <dbReference type="NCBI Taxonomy" id="1930273"/>
    <lineage>
        <taxon>Bacteria</taxon>
        <taxon>Pseudomonadati</taxon>
        <taxon>Planctomycetota</taxon>
        <taxon>Planctomycetia</taxon>
        <taxon>Pirellulales</taxon>
        <taxon>Pirellulaceae</taxon>
        <taxon>Rubripirellula</taxon>
    </lineage>
</organism>
<dbReference type="RefSeq" id="WP_145170884.1">
    <property type="nucleotide sequence ID" value="NZ_CP036525.1"/>
</dbReference>